<gene>
    <name evidence="5" type="ORF">DFR47_1209</name>
</gene>
<dbReference type="InterPro" id="IPR010998">
    <property type="entry name" value="Integrase_recombinase_N"/>
</dbReference>
<dbReference type="CDD" id="cd00796">
    <property type="entry name" value="INT_Rci_Hp1_C"/>
    <property type="match status" value="1"/>
</dbReference>
<dbReference type="PANTHER" id="PTHR30349">
    <property type="entry name" value="PHAGE INTEGRASE-RELATED"/>
    <property type="match status" value="1"/>
</dbReference>
<evidence type="ECO:0000256" key="2">
    <source>
        <dbReference type="ARBA" id="ARBA00023125"/>
    </source>
</evidence>
<accession>A0A366DG45</accession>
<organism evidence="5 6">
    <name type="scientific">Pseudochrobactrum asaccharolyticum</name>
    <dbReference type="NCBI Taxonomy" id="354351"/>
    <lineage>
        <taxon>Bacteria</taxon>
        <taxon>Pseudomonadati</taxon>
        <taxon>Pseudomonadota</taxon>
        <taxon>Alphaproteobacteria</taxon>
        <taxon>Hyphomicrobiales</taxon>
        <taxon>Brucellaceae</taxon>
        <taxon>Pseudochrobactrum</taxon>
    </lineage>
</organism>
<evidence type="ECO:0000259" key="4">
    <source>
        <dbReference type="PROSITE" id="PS51898"/>
    </source>
</evidence>
<keyword evidence="1" id="KW-0229">DNA integration</keyword>
<dbReference type="RefSeq" id="WP_113946490.1">
    <property type="nucleotide sequence ID" value="NZ_JBHEEG010000005.1"/>
</dbReference>
<reference evidence="5 6" key="1">
    <citation type="submission" date="2018-06" db="EMBL/GenBank/DDBJ databases">
        <title>Genomic Encyclopedia of Type Strains, Phase IV (KMG-IV): sequencing the most valuable type-strain genomes for metagenomic binning, comparative biology and taxonomic classification.</title>
        <authorList>
            <person name="Goeker M."/>
        </authorList>
    </citation>
    <scope>NUCLEOTIDE SEQUENCE [LARGE SCALE GENOMIC DNA]</scope>
    <source>
        <strain evidence="5 6">DSM 25619</strain>
    </source>
</reference>
<dbReference type="PANTHER" id="PTHR30349:SF94">
    <property type="entry name" value="INTEGRASE_RECOMBINASE HI_1414-RELATED"/>
    <property type="match status" value="1"/>
</dbReference>
<dbReference type="AlphaFoldDB" id="A0A366DG45"/>
<dbReference type="GO" id="GO:0006310">
    <property type="term" value="P:DNA recombination"/>
    <property type="evidence" value="ECO:0007669"/>
    <property type="project" value="UniProtKB-KW"/>
</dbReference>
<name>A0A366DG45_9HYPH</name>
<evidence type="ECO:0000313" key="6">
    <source>
        <dbReference type="Proteomes" id="UP000252893"/>
    </source>
</evidence>
<dbReference type="InterPro" id="IPR050090">
    <property type="entry name" value="Tyrosine_recombinase_XerCD"/>
</dbReference>
<evidence type="ECO:0000256" key="3">
    <source>
        <dbReference type="ARBA" id="ARBA00023172"/>
    </source>
</evidence>
<sequence length="328" mass="38180">MATIRKLRGRWQAQVRRKGLKPRAKSFDTKADAEKWARNLETELDRGGGFIDTRLAEKMTLRELLERYLTEITPHKRSAQTETYRIRVLMKHEIAYRTLAMLSPTDIALYRDERLKVVATSTILKELNTLAHAIDIGRKEWGVHLMQNPCRMIRRPSPPRGRERRLEEGEEQKLLEAADAARNPYMRSLIIIALETAMRQGEILSLEWQDIDFNRRIAHLDMTKNGESRDIPLSQLALRTLIELQEGSINQRVFPLTKSAVGQAWEHLRVRADMIDFRFHDLRHEAISRLLEKGLNVIETATISGHKELRMLQRYSHLRAVDLVDRLG</sequence>
<dbReference type="Gene3D" id="1.10.443.10">
    <property type="entry name" value="Intergrase catalytic core"/>
    <property type="match status" value="1"/>
</dbReference>
<dbReference type="Gene3D" id="1.10.150.130">
    <property type="match status" value="1"/>
</dbReference>
<dbReference type="InterPro" id="IPR013762">
    <property type="entry name" value="Integrase-like_cat_sf"/>
</dbReference>
<dbReference type="Proteomes" id="UP000252893">
    <property type="component" value="Unassembled WGS sequence"/>
</dbReference>
<dbReference type="EMBL" id="QNRH01000020">
    <property type="protein sequence ID" value="RBO88228.1"/>
    <property type="molecule type" value="Genomic_DNA"/>
</dbReference>
<dbReference type="GO" id="GO:0003677">
    <property type="term" value="F:DNA binding"/>
    <property type="evidence" value="ECO:0007669"/>
    <property type="project" value="UniProtKB-KW"/>
</dbReference>
<dbReference type="SUPFAM" id="SSF56349">
    <property type="entry name" value="DNA breaking-rejoining enzymes"/>
    <property type="match status" value="1"/>
</dbReference>
<dbReference type="OrthoDB" id="6388170at2"/>
<keyword evidence="2" id="KW-0238">DNA-binding</keyword>
<dbReference type="InterPro" id="IPR002104">
    <property type="entry name" value="Integrase_catalytic"/>
</dbReference>
<dbReference type="Pfam" id="PF00589">
    <property type="entry name" value="Phage_integrase"/>
    <property type="match status" value="1"/>
</dbReference>
<evidence type="ECO:0000313" key="5">
    <source>
        <dbReference type="EMBL" id="RBO88228.1"/>
    </source>
</evidence>
<dbReference type="PROSITE" id="PS51898">
    <property type="entry name" value="TYR_RECOMBINASE"/>
    <property type="match status" value="1"/>
</dbReference>
<proteinExistence type="predicted"/>
<dbReference type="GO" id="GO:0015074">
    <property type="term" value="P:DNA integration"/>
    <property type="evidence" value="ECO:0007669"/>
    <property type="project" value="UniProtKB-KW"/>
</dbReference>
<keyword evidence="3" id="KW-0233">DNA recombination</keyword>
<feature type="domain" description="Tyr recombinase" evidence="4">
    <location>
        <begin position="160"/>
        <end position="328"/>
    </location>
</feature>
<protein>
    <submittedName>
        <fullName evidence="5">Phage integrase family protein</fullName>
    </submittedName>
</protein>
<keyword evidence="6" id="KW-1185">Reference proteome</keyword>
<dbReference type="InterPro" id="IPR011010">
    <property type="entry name" value="DNA_brk_join_enz"/>
</dbReference>
<comment type="caution">
    <text evidence="5">The sequence shown here is derived from an EMBL/GenBank/DDBJ whole genome shotgun (WGS) entry which is preliminary data.</text>
</comment>
<evidence type="ECO:0000256" key="1">
    <source>
        <dbReference type="ARBA" id="ARBA00022908"/>
    </source>
</evidence>